<feature type="region of interest" description="Disordered" evidence="1">
    <location>
        <begin position="1048"/>
        <end position="1149"/>
    </location>
</feature>
<feature type="compositionally biased region" description="Polar residues" evidence="1">
    <location>
        <begin position="1052"/>
        <end position="1066"/>
    </location>
</feature>
<reference evidence="2 3" key="1">
    <citation type="submission" date="2011-08" db="EMBL/GenBank/DDBJ databases">
        <title>The Genome Sequence of Plasmodium vivax Mauritania I.</title>
        <authorList>
            <consortium name="The Broad Institute Genome Sequencing Platform"/>
            <consortium name="The Broad Institute Genome Sequencing Center for Infectious Disease"/>
            <person name="Neafsey D."/>
            <person name="Carlton J."/>
            <person name="Barnwell J."/>
            <person name="Collins W."/>
            <person name="Escalante A."/>
            <person name="Mullikin J."/>
            <person name="Saul A."/>
            <person name="Guigo R."/>
            <person name="Camara F."/>
            <person name="Young S.K."/>
            <person name="Zeng Q."/>
            <person name="Gargeya S."/>
            <person name="Fitzgerald M."/>
            <person name="Haas B."/>
            <person name="Abouelleil A."/>
            <person name="Alvarado L."/>
            <person name="Arachchi H.M."/>
            <person name="Berlin A."/>
            <person name="Brown A."/>
            <person name="Chapman S.B."/>
            <person name="Chen Z."/>
            <person name="Dunbar C."/>
            <person name="Freedman E."/>
            <person name="Gearin G."/>
            <person name="Gellesch M."/>
            <person name="Goldberg J."/>
            <person name="Griggs A."/>
            <person name="Gujja S."/>
            <person name="Heiman D."/>
            <person name="Howarth C."/>
            <person name="Larson L."/>
            <person name="Lui A."/>
            <person name="MacDonald P.J.P."/>
            <person name="Montmayeur A."/>
            <person name="Murphy C."/>
            <person name="Neiman D."/>
            <person name="Pearson M."/>
            <person name="Priest M."/>
            <person name="Roberts A."/>
            <person name="Saif S."/>
            <person name="Shea T."/>
            <person name="Shenoy N."/>
            <person name="Sisk P."/>
            <person name="Stolte C."/>
            <person name="Sykes S."/>
            <person name="Wortman J."/>
            <person name="Nusbaum C."/>
            <person name="Birren B."/>
        </authorList>
    </citation>
    <scope>NUCLEOTIDE SEQUENCE [LARGE SCALE GENOMIC DNA]</scope>
    <source>
        <strain evidence="2 3">Mauritania I</strain>
    </source>
</reference>
<evidence type="ECO:0000313" key="2">
    <source>
        <dbReference type="EMBL" id="KMZ93143.1"/>
    </source>
</evidence>
<sequence length="1863" mass="214120">MDKFKKCKRKNVGSLKKAKSFIKRKKDPSHVSSSGNGATNDFITNVIIKYVNQRKHEKQKNGANVQNEQYRQFFADENASEMLKERLFGKNEIGEIDILKNCLLFNEKNELLQKVSYTILYDVIKKCIDHEHVLMKVEELGFTSENIRDKNDEHVSICSKYKADVFFGYIYKNLKAIKITKNFQFLCKLMSVMRFVTGIMPYMYKVKFLFSLCSIFNIYQKECESGRQHPTVLGIPKRGGTQQGDSAAPQNDTLFVSSDEEDQFCHLLFELLNELINLHENYNTYDDHYQVFNFFVLRWILVYFQNKHPFFAKGKMVHSLAKVKYVMLLFTLLRRLHESASKIAVLESKVCGGGGNALSGTLAGGIHMMENNRVEADCTIYHPPEEEGTNAPLLPNEQQAFKYGAAHPSEATLLDVLHQNENVKNEKIKSNQVELKTMLESFYDKVDLQVERRFKEVKDTMNTLTQSVFMTAYNLISSMHIVHRHIALLHFSFNFLKMKSFEYSYFIIFNAFQLLNKLLTIQNFAIHPMIFLATQEVFSFYENVVIHLYKGKDDPQEEFYQFCEKFNSKHSGVYSSVLKKIWSLYMLIISDEYVKREKGGGNPTEGNLHFVLNQVEKQTDAPEGSNKLTSILRITDLEFPTEYKMIILKSADETYKNCLTNYLSKTFRILGFSTFFEEYFFFTSRELLSKDVFILNRVLKDTNKTYHGGNFKFLINFFYPLLMHFIDLYEREEEYTIKRKCFLGYIKNVLVHFSRALNDCINLYYFVSTNLEDLYILVTKFTNCNDFHLLPLFVNFFKNFYLSTLKANGQGAQWSPHSVNYDQAGRDIKCKYSLLNLKKNNFFLNHISDNLLKIFLPRFISIVTSHYEQKFASAALQSSGNRTGVSMVIESFSNLLHVALQFSSDANLSEVLSLLEQVILRNEIEKEIYSLISIIIVLKILTPFFTYEELTLCSLYYQKLLHLVGELVSRKMSSIRGSLRGLRGRRADRGGANNQLEKPIGGGNRRMRSAEQGCCVNPIGVSANVNTNANTNINAQFELPTQVNGEMGATAMGSQNGLPPLSSNGIRGQHDNLMQIDCAGAPFGDPPQVQAAQCGDTPTARSKGRRNSKSTTRRGNKDQKSIDKKGKIRGLIKKEKRKNDSAKKEKARRTKITKELKMDVEKYKFVRILIYDNVAALFKYFGNIFSKRNNYRDSSGGVSINMGCSTSGICESVPSGMRHMSRNERLILSNVYVDGRVVQSKLPAMMTKENILPFFDNLDSYNINKYIKKFYVYLNGLTFYLKEGKLLDRDYCHELFFEMLPLIMKALFYINKKFTTKLRRNSLFEHITQLGSSNLKALFLHVTPGLLVEEASCKKIAIYLLYLLVRRYKIEYGDQVQLFSVCVALSNGSEKSLLKIFVKFLLTCVKHFRKDLILGNMPQLMNLLNTISQMKRRALNYLVEKFLYRLYLFVSESEVVTEQKEKPHDVIMTYLSKANRKMFNKMVQKKGLHGSENRSDRSDDDDGVRGRRLAHHQRRDKLKSRDAQITANSSDEGSSVMSYALSEEDALSESSGASEQGGALLNKGRNKRGKKHTKQAKQAKQTSQTNNRNLKAKNQNRSLANFFDNLKSMRGQKETSYIKAAVDDILQGQNKRKRKKEKGKEKGKQNGNEKETNVKVNRNVSDVLNNLGSSLFKNKAKFNIPLSNEKEINDLFGEQYFVKRGLRKERKRASGGGGQSGHRNSDYDHSDGDEDEGGDANVEVGLDGKIIIHPVNANLQNARNKKKDDVMNRKYNPLNEKQNMHAKLKLHNKQKNKKKANTFVTADKKAYTSKKGKGDIIKKDKLLPYSYVELKPIMTKDKFRTKTLHAFRSIKNNSKRRARRGKN</sequence>
<name>A0A0J9VZL1_PLAVI</name>
<dbReference type="Proteomes" id="UP000053776">
    <property type="component" value="Unassembled WGS sequence"/>
</dbReference>
<feature type="compositionally biased region" description="Basic residues" evidence="1">
    <location>
        <begin position="1102"/>
        <end position="1114"/>
    </location>
</feature>
<dbReference type="EMBL" id="KQ235053">
    <property type="protein sequence ID" value="KMZ93143.1"/>
    <property type="molecule type" value="Genomic_DNA"/>
</dbReference>
<feature type="region of interest" description="Disordered" evidence="1">
    <location>
        <begin position="986"/>
        <end position="1005"/>
    </location>
</feature>
<feature type="compositionally biased region" description="Basic residues" evidence="1">
    <location>
        <begin position="1126"/>
        <end position="1136"/>
    </location>
</feature>
<feature type="region of interest" description="Disordered" evidence="1">
    <location>
        <begin position="1485"/>
        <end position="1597"/>
    </location>
</feature>
<feature type="compositionally biased region" description="Polar residues" evidence="1">
    <location>
        <begin position="1586"/>
        <end position="1597"/>
    </location>
</feature>
<feature type="compositionally biased region" description="Basic residues" evidence="1">
    <location>
        <begin position="1506"/>
        <end position="1518"/>
    </location>
</feature>
<feature type="compositionally biased region" description="Basic and acidic residues" evidence="1">
    <location>
        <begin position="1638"/>
        <end position="1653"/>
    </location>
</feature>
<organism evidence="2 3">
    <name type="scientific">Plasmodium vivax Mauritania I</name>
    <dbReference type="NCBI Taxonomy" id="1035515"/>
    <lineage>
        <taxon>Eukaryota</taxon>
        <taxon>Sar</taxon>
        <taxon>Alveolata</taxon>
        <taxon>Apicomplexa</taxon>
        <taxon>Aconoidasida</taxon>
        <taxon>Haemosporida</taxon>
        <taxon>Plasmodiidae</taxon>
        <taxon>Plasmodium</taxon>
        <taxon>Plasmodium (Plasmodium)</taxon>
    </lineage>
</organism>
<dbReference type="OrthoDB" id="376316at2759"/>
<feature type="compositionally biased region" description="Basic residues" evidence="1">
    <location>
        <begin position="1564"/>
        <end position="1577"/>
    </location>
</feature>
<feature type="region of interest" description="Disordered" evidence="1">
    <location>
        <begin position="1705"/>
        <end position="1735"/>
    </location>
</feature>
<feature type="compositionally biased region" description="Low complexity" evidence="1">
    <location>
        <begin position="1548"/>
        <end position="1561"/>
    </location>
</feature>
<proteinExistence type="predicted"/>
<evidence type="ECO:0008006" key="4">
    <source>
        <dbReference type="Google" id="ProtNLM"/>
    </source>
</evidence>
<evidence type="ECO:0000256" key="1">
    <source>
        <dbReference type="SAM" id="MobiDB-lite"/>
    </source>
</evidence>
<protein>
    <recommendedName>
        <fullName evidence="4">Ribosomal RNA-processing protein 12-like conserved domain-containing protein</fullName>
    </recommendedName>
</protein>
<gene>
    <name evidence="2" type="ORF">PVMG_04293</name>
</gene>
<evidence type="ECO:0000313" key="3">
    <source>
        <dbReference type="Proteomes" id="UP000053776"/>
    </source>
</evidence>
<feature type="region of interest" description="Disordered" evidence="1">
    <location>
        <begin position="1628"/>
        <end position="1654"/>
    </location>
</feature>
<feature type="compositionally biased region" description="Polar residues" evidence="1">
    <location>
        <begin position="1523"/>
        <end position="1537"/>
    </location>
</feature>
<feature type="compositionally biased region" description="Basic and acidic residues" evidence="1">
    <location>
        <begin position="1115"/>
        <end position="1125"/>
    </location>
</feature>
<accession>A0A0J9VZL1</accession>